<dbReference type="PANTHER" id="PTHR46743">
    <property type="entry name" value="TEICHOIC ACIDS EXPORT ATP-BINDING PROTEIN TAGH"/>
    <property type="match status" value="1"/>
</dbReference>
<evidence type="ECO:0000259" key="5">
    <source>
        <dbReference type="PROSITE" id="PS50893"/>
    </source>
</evidence>
<sequence>MKALSVCELTKTYKIYSKPIHRLKEIVFRRAFHKDFAALNGITFDVEQGQTIGIIGENGSGKSTLLKILARTLTPTSGKVDVKGMVSALLELGSGFHPELSGLENIYFYASLLGVARATIKKKVDDIIAFSEIGDFINYPLKTYSTGMFVRLAFSVATLIDPDILIIDEALSVGDQYFQKKCLDKMIDFKDRGKTILFCSHDMYQIKIFCTRTIWLHHGKMMMMGQTQDVVNAYVDFEMTRVGSTRPDTPDSIYTKKESKFLFIGDLQFNQLNERDLSIEFAVESKEPYYGHVGWAVLRKDRLQISFSLSSLHNQGPYLFDENKRRIKITIRNLNLVEAGYIFCVGILDREAYIPLIIETHEVHLKTNIHVVNSLCHIDSTFDVEGGR</sequence>
<dbReference type="InterPro" id="IPR015860">
    <property type="entry name" value="ABC_transpr_TagH-like"/>
</dbReference>
<dbReference type="InterPro" id="IPR003593">
    <property type="entry name" value="AAA+_ATPase"/>
</dbReference>
<dbReference type="SUPFAM" id="SSF52540">
    <property type="entry name" value="P-loop containing nucleoside triphosphate hydrolases"/>
    <property type="match status" value="1"/>
</dbReference>
<comment type="caution">
    <text evidence="6">The sequence shown here is derived from an EMBL/GenBank/DDBJ whole genome shotgun (WGS) entry which is preliminary data.</text>
</comment>
<evidence type="ECO:0000256" key="3">
    <source>
        <dbReference type="ARBA" id="ARBA00022741"/>
    </source>
</evidence>
<dbReference type="InterPro" id="IPR027417">
    <property type="entry name" value="P-loop_NTPase"/>
</dbReference>
<dbReference type="AlphaFoldDB" id="A0A0F3GTU3"/>
<gene>
    <name evidence="6" type="ORF">MBAV_002534</name>
</gene>
<evidence type="ECO:0000256" key="1">
    <source>
        <dbReference type="ARBA" id="ARBA00005417"/>
    </source>
</evidence>
<dbReference type="SMART" id="SM00382">
    <property type="entry name" value="AAA"/>
    <property type="match status" value="1"/>
</dbReference>
<dbReference type="Pfam" id="PF00005">
    <property type="entry name" value="ABC_tran"/>
    <property type="match status" value="1"/>
</dbReference>
<dbReference type="InterPro" id="IPR003439">
    <property type="entry name" value="ABC_transporter-like_ATP-bd"/>
</dbReference>
<name>A0A0F3GTU3_9BACT</name>
<dbReference type="PANTHER" id="PTHR46743:SF2">
    <property type="entry name" value="TEICHOIC ACIDS EXPORT ATP-BINDING PROTEIN TAGH"/>
    <property type="match status" value="1"/>
</dbReference>
<feature type="domain" description="ABC transporter" evidence="5">
    <location>
        <begin position="21"/>
        <end position="243"/>
    </location>
</feature>
<evidence type="ECO:0000313" key="6">
    <source>
        <dbReference type="EMBL" id="KJU85271.1"/>
    </source>
</evidence>
<dbReference type="PROSITE" id="PS50893">
    <property type="entry name" value="ABC_TRANSPORTER_2"/>
    <property type="match status" value="1"/>
</dbReference>
<dbReference type="GO" id="GO:0016887">
    <property type="term" value="F:ATP hydrolysis activity"/>
    <property type="evidence" value="ECO:0007669"/>
    <property type="project" value="InterPro"/>
</dbReference>
<keyword evidence="7" id="KW-1185">Reference proteome</keyword>
<evidence type="ECO:0000256" key="2">
    <source>
        <dbReference type="ARBA" id="ARBA00022448"/>
    </source>
</evidence>
<dbReference type="GO" id="GO:0140359">
    <property type="term" value="F:ABC-type transporter activity"/>
    <property type="evidence" value="ECO:0007669"/>
    <property type="project" value="InterPro"/>
</dbReference>
<dbReference type="Gene3D" id="3.40.50.300">
    <property type="entry name" value="P-loop containing nucleotide triphosphate hydrolases"/>
    <property type="match status" value="1"/>
</dbReference>
<keyword evidence="2" id="KW-0813">Transport</keyword>
<evidence type="ECO:0000256" key="4">
    <source>
        <dbReference type="ARBA" id="ARBA00022840"/>
    </source>
</evidence>
<organism evidence="6 7">
    <name type="scientific">Candidatus Magnetobacterium bavaricum</name>
    <dbReference type="NCBI Taxonomy" id="29290"/>
    <lineage>
        <taxon>Bacteria</taxon>
        <taxon>Pseudomonadati</taxon>
        <taxon>Nitrospirota</taxon>
        <taxon>Thermodesulfovibrionia</taxon>
        <taxon>Thermodesulfovibrionales</taxon>
        <taxon>Candidatus Magnetobacteriaceae</taxon>
        <taxon>Candidatus Magnetobacterium</taxon>
    </lineage>
</organism>
<dbReference type="EMBL" id="LACI01001097">
    <property type="protein sequence ID" value="KJU85271.1"/>
    <property type="molecule type" value="Genomic_DNA"/>
</dbReference>
<accession>A0A0F3GTU3</accession>
<reference evidence="6 7" key="1">
    <citation type="submission" date="2015-02" db="EMBL/GenBank/DDBJ databases">
        <title>Single-cell genomics of uncultivated deep-branching MTB reveals a conserved set of magnetosome genes.</title>
        <authorList>
            <person name="Kolinko S."/>
            <person name="Richter M."/>
            <person name="Glockner F.O."/>
            <person name="Brachmann A."/>
            <person name="Schuler D."/>
        </authorList>
    </citation>
    <scope>NUCLEOTIDE SEQUENCE [LARGE SCALE GENOMIC DNA]</scope>
    <source>
        <strain evidence="6">TM-1</strain>
    </source>
</reference>
<proteinExistence type="inferred from homology"/>
<evidence type="ECO:0000313" key="7">
    <source>
        <dbReference type="Proteomes" id="UP000033423"/>
    </source>
</evidence>
<keyword evidence="4 6" id="KW-0067">ATP-binding</keyword>
<dbReference type="PATRIC" id="fig|29290.4.peg.3362"/>
<keyword evidence="3" id="KW-0547">Nucleotide-binding</keyword>
<dbReference type="GO" id="GO:0016020">
    <property type="term" value="C:membrane"/>
    <property type="evidence" value="ECO:0007669"/>
    <property type="project" value="InterPro"/>
</dbReference>
<comment type="similarity">
    <text evidence="1">Belongs to the ABC transporter superfamily.</text>
</comment>
<dbReference type="Proteomes" id="UP000033423">
    <property type="component" value="Unassembled WGS sequence"/>
</dbReference>
<dbReference type="GO" id="GO:0005524">
    <property type="term" value="F:ATP binding"/>
    <property type="evidence" value="ECO:0007669"/>
    <property type="project" value="UniProtKB-KW"/>
</dbReference>
<protein>
    <submittedName>
        <fullName evidence="6">Teichoic acid ABC transporter ATP-binding protein</fullName>
    </submittedName>
</protein>
<dbReference type="InterPro" id="IPR050683">
    <property type="entry name" value="Bact_Polysacc_Export_ATP-bd"/>
</dbReference>
<dbReference type="CDD" id="cd03220">
    <property type="entry name" value="ABC_KpsT_Wzt"/>
    <property type="match status" value="1"/>
</dbReference>